<evidence type="ECO:0000256" key="2">
    <source>
        <dbReference type="ARBA" id="ARBA00006727"/>
    </source>
</evidence>
<comment type="caution">
    <text evidence="5">The sequence shown here is derived from an EMBL/GenBank/DDBJ whole genome shotgun (WGS) entry which is preliminary data.</text>
</comment>
<feature type="transmembrane region" description="Helical" evidence="3">
    <location>
        <begin position="107"/>
        <end position="126"/>
    </location>
</feature>
<dbReference type="Proteomes" id="UP000710849">
    <property type="component" value="Unassembled WGS sequence"/>
</dbReference>
<proteinExistence type="inferred from homology"/>
<accession>A0A9P5HPQ6</accession>
<dbReference type="PROSITE" id="PS50850">
    <property type="entry name" value="MFS"/>
    <property type="match status" value="1"/>
</dbReference>
<keyword evidence="3" id="KW-1133">Transmembrane helix</keyword>
<feature type="domain" description="Major facilitator superfamily (MFS) profile" evidence="4">
    <location>
        <begin position="38"/>
        <end position="425"/>
    </location>
</feature>
<protein>
    <recommendedName>
        <fullName evidence="4">Major facilitator superfamily (MFS) profile domain-containing protein</fullName>
    </recommendedName>
</protein>
<dbReference type="InterPro" id="IPR020846">
    <property type="entry name" value="MFS_dom"/>
</dbReference>
<dbReference type="SUPFAM" id="SSF103473">
    <property type="entry name" value="MFS general substrate transporter"/>
    <property type="match status" value="1"/>
</dbReference>
<dbReference type="EMBL" id="RCSW01000051">
    <property type="protein sequence ID" value="KAF7916464.1"/>
    <property type="molecule type" value="Genomic_DNA"/>
</dbReference>
<dbReference type="Pfam" id="PF07690">
    <property type="entry name" value="MFS_1"/>
    <property type="match status" value="1"/>
</dbReference>
<dbReference type="GeneID" id="62155711"/>
<feature type="transmembrane region" description="Helical" evidence="3">
    <location>
        <begin position="236"/>
        <end position="256"/>
    </location>
</feature>
<feature type="transmembrane region" description="Helical" evidence="3">
    <location>
        <begin position="132"/>
        <end position="152"/>
    </location>
</feature>
<name>A0A9P5HPQ6_9HELO</name>
<reference evidence="5 6" key="1">
    <citation type="journal article" date="2020" name="Genome Biol. Evol.">
        <title>Comparative genomics of Sclerotiniaceae.</title>
        <authorList>
            <person name="Valero Jimenez C.A."/>
            <person name="Steentjes M."/>
            <person name="Scholten O.E."/>
            <person name="Van Kan J.A.L."/>
        </authorList>
    </citation>
    <scope>NUCLEOTIDE SEQUENCE [LARGE SCALE GENOMIC DNA]</scope>
    <source>
        <strain evidence="5 6">MUCL 94</strain>
    </source>
</reference>
<feature type="transmembrane region" description="Helical" evidence="3">
    <location>
        <begin position="329"/>
        <end position="347"/>
    </location>
</feature>
<dbReference type="InterPro" id="IPR050327">
    <property type="entry name" value="Proton-linked_MCT"/>
</dbReference>
<keyword evidence="3" id="KW-0472">Membrane</keyword>
<evidence type="ECO:0000313" key="5">
    <source>
        <dbReference type="EMBL" id="KAF7916464.1"/>
    </source>
</evidence>
<evidence type="ECO:0000259" key="4">
    <source>
        <dbReference type="PROSITE" id="PS50850"/>
    </source>
</evidence>
<gene>
    <name evidence="5" type="ORF">EAE97_012124</name>
</gene>
<feature type="transmembrane region" description="Helical" evidence="3">
    <location>
        <begin position="395"/>
        <end position="418"/>
    </location>
</feature>
<comment type="subcellular location">
    <subcellularLocation>
        <location evidence="1">Membrane</location>
        <topology evidence="1">Multi-pass membrane protein</topology>
    </subcellularLocation>
</comment>
<dbReference type="RefSeq" id="XP_038726543.1">
    <property type="nucleotide sequence ID" value="XM_038882638.1"/>
</dbReference>
<dbReference type="PANTHER" id="PTHR11360">
    <property type="entry name" value="MONOCARBOXYLATE TRANSPORTER"/>
    <property type="match status" value="1"/>
</dbReference>
<dbReference type="PANTHER" id="PTHR11360:SF130">
    <property type="entry name" value="MAJOR FACILITATOR SUPERFAMILY (MFS) PROFILE DOMAIN-CONTAINING PROTEIN-RELATED"/>
    <property type="match status" value="1"/>
</dbReference>
<feature type="transmembrane region" description="Helical" evidence="3">
    <location>
        <begin position="303"/>
        <end position="323"/>
    </location>
</feature>
<feature type="transmembrane region" description="Helical" evidence="3">
    <location>
        <begin position="77"/>
        <end position="95"/>
    </location>
</feature>
<comment type="similarity">
    <text evidence="2">Belongs to the major facilitator superfamily. Monocarboxylate porter (TC 2.A.1.13) family.</text>
</comment>
<feature type="transmembrane region" description="Helical" evidence="3">
    <location>
        <begin position="276"/>
        <end position="296"/>
    </location>
</feature>
<dbReference type="InterPro" id="IPR036259">
    <property type="entry name" value="MFS_trans_sf"/>
</dbReference>
<keyword evidence="3" id="KW-0812">Transmembrane</keyword>
<dbReference type="Gene3D" id="1.20.1250.20">
    <property type="entry name" value="MFS general substrate transporter like domains"/>
    <property type="match status" value="2"/>
</dbReference>
<dbReference type="GO" id="GO:0016020">
    <property type="term" value="C:membrane"/>
    <property type="evidence" value="ECO:0007669"/>
    <property type="project" value="UniProtKB-SubCell"/>
</dbReference>
<evidence type="ECO:0000256" key="1">
    <source>
        <dbReference type="ARBA" id="ARBA00004141"/>
    </source>
</evidence>
<dbReference type="AlphaFoldDB" id="A0A9P5HPQ6"/>
<sequence length="425" mass="45987">MNSVNQQKVTESPPVMSVIEQTTAEGVVEPPPEGGCLAWTQVAMGHLVIFNSMGYVSSFGLFQQYYALTLNRPVSDISWIGSLQLCLLLFIGAFSGRALDRGYFKTLISIGCGLQVIGTFSTSFATKYWQLLLAQGICTGFGHGLLFCPMISLISTYFSKRRSIAIGIAACGSATGGLVFPAIAYSCLEHIGFPWTVRIMGFVMLANNCFVILLTKTRIAPKASGPWVDLSAFRELPYTLYSIGLFLTLWGVYFAYYYVSIFSRDILLVSTRQSTTVLLVINGVGVFGRIIPGLVADRWFGSLYCLVIASFISGLLLFCWIAIHGFPGLMTWVVFYGLFANAVQALFPAASSTLTTKLEMMGTRLGMVFAVISIACLTGPPIAGALISANNGSFLYAQIFGGCSMLIGSMVMIGSIAAKRVSERK</sequence>
<evidence type="ECO:0000256" key="3">
    <source>
        <dbReference type="SAM" id="Phobius"/>
    </source>
</evidence>
<dbReference type="InterPro" id="IPR011701">
    <property type="entry name" value="MFS"/>
</dbReference>
<organism evidence="5 6">
    <name type="scientific">Botrytis byssoidea</name>
    <dbReference type="NCBI Taxonomy" id="139641"/>
    <lineage>
        <taxon>Eukaryota</taxon>
        <taxon>Fungi</taxon>
        <taxon>Dikarya</taxon>
        <taxon>Ascomycota</taxon>
        <taxon>Pezizomycotina</taxon>
        <taxon>Leotiomycetes</taxon>
        <taxon>Helotiales</taxon>
        <taxon>Sclerotiniaceae</taxon>
        <taxon>Botrytis</taxon>
    </lineage>
</organism>
<dbReference type="GO" id="GO:0022857">
    <property type="term" value="F:transmembrane transporter activity"/>
    <property type="evidence" value="ECO:0007669"/>
    <property type="project" value="InterPro"/>
</dbReference>
<keyword evidence="6" id="KW-1185">Reference proteome</keyword>
<feature type="transmembrane region" description="Helical" evidence="3">
    <location>
        <begin position="195"/>
        <end position="215"/>
    </location>
</feature>
<feature type="transmembrane region" description="Helical" evidence="3">
    <location>
        <begin position="164"/>
        <end position="183"/>
    </location>
</feature>
<feature type="transmembrane region" description="Helical" evidence="3">
    <location>
        <begin position="368"/>
        <end position="389"/>
    </location>
</feature>
<feature type="transmembrane region" description="Helical" evidence="3">
    <location>
        <begin position="47"/>
        <end position="65"/>
    </location>
</feature>
<evidence type="ECO:0000313" key="6">
    <source>
        <dbReference type="Proteomes" id="UP000710849"/>
    </source>
</evidence>